<dbReference type="STRING" id="1555112.LIP_1444"/>
<dbReference type="EMBL" id="AP014924">
    <property type="protein sequence ID" value="BAS27293.1"/>
    <property type="molecule type" value="Genomic_DNA"/>
</dbReference>
<proteinExistence type="predicted"/>
<accession>A0A0K2SJK4</accession>
<reference evidence="3" key="2">
    <citation type="journal article" date="2016" name="Int. J. Syst. Evol. Microbiol.">
        <title>Complete genome sequence and cell structure of Limnochorda pilosa, a Gram-negative spore-former within the phylum Firmicutes.</title>
        <authorList>
            <person name="Watanabe M."/>
            <person name="Kojima H."/>
            <person name="Fukui M."/>
        </authorList>
    </citation>
    <scope>NUCLEOTIDE SEQUENCE [LARGE SCALE GENOMIC DNA]</scope>
    <source>
        <strain evidence="3">HC45</strain>
    </source>
</reference>
<evidence type="ECO:0000313" key="3">
    <source>
        <dbReference type="Proteomes" id="UP000065807"/>
    </source>
</evidence>
<keyword evidence="3" id="KW-1185">Reference proteome</keyword>
<name>A0A0K2SJK4_LIMPI</name>
<protein>
    <submittedName>
        <fullName evidence="2">Uncharacterized protein</fullName>
    </submittedName>
</protein>
<reference evidence="3" key="1">
    <citation type="submission" date="2015-07" db="EMBL/GenBank/DDBJ databases">
        <title>Complete genome sequence and phylogenetic analysis of Limnochorda pilosa.</title>
        <authorList>
            <person name="Watanabe M."/>
            <person name="Kojima H."/>
            <person name="Fukui M."/>
        </authorList>
    </citation>
    <scope>NUCLEOTIDE SEQUENCE [LARGE SCALE GENOMIC DNA]</scope>
    <source>
        <strain evidence="3">HC45</strain>
    </source>
</reference>
<dbReference type="Proteomes" id="UP000065807">
    <property type="component" value="Chromosome"/>
</dbReference>
<dbReference type="KEGG" id="lpil:LIP_1444"/>
<keyword evidence="1" id="KW-0175">Coiled coil</keyword>
<evidence type="ECO:0000256" key="1">
    <source>
        <dbReference type="SAM" id="Coils"/>
    </source>
</evidence>
<organism evidence="2 3">
    <name type="scientific">Limnochorda pilosa</name>
    <dbReference type="NCBI Taxonomy" id="1555112"/>
    <lineage>
        <taxon>Bacteria</taxon>
        <taxon>Bacillati</taxon>
        <taxon>Bacillota</taxon>
        <taxon>Limnochordia</taxon>
        <taxon>Limnochordales</taxon>
        <taxon>Limnochordaceae</taxon>
        <taxon>Limnochorda</taxon>
    </lineage>
</organism>
<sequence length="173" mass="19320">MNWSYQVMPGREPVQVLPLPVAPRPRLRPSLRILRLIELILRNIRRKERQLARTRREVDRRLLRRSIAAERRQLRLLLGMHARSAGFAPSLSEIQPMEEPAAAGPTAADAEVAELMEGEMEVAEELREAMAEADDEEARMMLMEMHMETMETLAGLAAMAGIQGTVAGTSPGG</sequence>
<gene>
    <name evidence="2" type="ORF">LIP_1444</name>
</gene>
<dbReference type="AlphaFoldDB" id="A0A0K2SJK4"/>
<dbReference type="RefSeq" id="WP_068135951.1">
    <property type="nucleotide sequence ID" value="NZ_AP014924.1"/>
</dbReference>
<evidence type="ECO:0000313" key="2">
    <source>
        <dbReference type="EMBL" id="BAS27293.1"/>
    </source>
</evidence>
<feature type="coiled-coil region" evidence="1">
    <location>
        <begin position="113"/>
        <end position="143"/>
    </location>
</feature>